<dbReference type="GO" id="GO:0009190">
    <property type="term" value="P:cyclic nucleotide biosynthetic process"/>
    <property type="evidence" value="ECO:0007669"/>
    <property type="project" value="InterPro"/>
</dbReference>
<organism evidence="4 5">
    <name type="scientific">Actinotignum urinale</name>
    <dbReference type="NCBI Taxonomy" id="190146"/>
    <lineage>
        <taxon>Bacteria</taxon>
        <taxon>Bacillati</taxon>
        <taxon>Actinomycetota</taxon>
        <taxon>Actinomycetes</taxon>
        <taxon>Actinomycetales</taxon>
        <taxon>Actinomycetaceae</taxon>
        <taxon>Actinotignum</taxon>
    </lineage>
</organism>
<dbReference type="EC" id="4.6.1.-" evidence="4"/>
<evidence type="ECO:0000256" key="2">
    <source>
        <dbReference type="SAM" id="MobiDB-lite"/>
    </source>
</evidence>
<comment type="caution">
    <text evidence="4">The sequence shown here is derived from an EMBL/GenBank/DDBJ whole genome shotgun (WGS) entry which is preliminary data.</text>
</comment>
<dbReference type="PROSITE" id="PS50125">
    <property type="entry name" value="GUANYLATE_CYCLASE_2"/>
    <property type="match status" value="1"/>
</dbReference>
<dbReference type="GO" id="GO:0035556">
    <property type="term" value="P:intracellular signal transduction"/>
    <property type="evidence" value="ECO:0007669"/>
    <property type="project" value="InterPro"/>
</dbReference>
<dbReference type="Gene3D" id="3.30.70.1230">
    <property type="entry name" value="Nucleotide cyclase"/>
    <property type="match status" value="1"/>
</dbReference>
<dbReference type="InterPro" id="IPR029787">
    <property type="entry name" value="Nucleotide_cyclase"/>
</dbReference>
<sequence>MDFKTTESQDVSPTFHSSASQSGSHSLSIDEERGMSSNLIQSMYEKAMENQPQTGGFETIQGRVVIPREGTWEDEPIKHTPETESEVSEKSEEYYETYTQHLSESFIDELEGGKAQYTLEQAEQLSGLPKDKVRRFWLLMGFPTIEDDNEERIFSDGDIKAMKDLGLAIKYDLLDDAGISSLLRADSHMSDRLLQWHMETLVEYAQRAFNYDTASAHRWALDYFHDNKLFISELFEYAWNRQMAALIRHAEAEIEQMDSDESQANRVFRAVGFIDIVSFTNRTEHLNVSQFASLIERFDYVCRAVITSNGGRVVKSMGDAFLFVADDVLTGANVVCKAVEQFRNVPELPAVRASLTWGKILGRFGDVFGPPVNLVARLADIASPGTILTTKSLTQRLSMVAKDQFHMIDVGNTKLQGLGEKRVFELRRKNSDIGLPQM</sequence>
<keyword evidence="1" id="KW-0175">Coiled coil</keyword>
<feature type="region of interest" description="Disordered" evidence="2">
    <location>
        <begin position="70"/>
        <end position="90"/>
    </location>
</feature>
<evidence type="ECO:0000259" key="3">
    <source>
        <dbReference type="PROSITE" id="PS50125"/>
    </source>
</evidence>
<dbReference type="AlphaFoldDB" id="A0AAW9HJR9"/>
<gene>
    <name evidence="4" type="ORF">R6G80_00225</name>
</gene>
<proteinExistence type="predicted"/>
<dbReference type="Proteomes" id="UP001281731">
    <property type="component" value="Unassembled WGS sequence"/>
</dbReference>
<accession>A0AAW9HJR9</accession>
<feature type="compositionally biased region" description="Basic and acidic residues" evidence="2">
    <location>
        <begin position="75"/>
        <end position="90"/>
    </location>
</feature>
<feature type="compositionally biased region" description="Low complexity" evidence="2">
    <location>
        <begin position="17"/>
        <end position="27"/>
    </location>
</feature>
<keyword evidence="4" id="KW-0456">Lyase</keyword>
<dbReference type="InterPro" id="IPR001054">
    <property type="entry name" value="A/G_cyclase"/>
</dbReference>
<evidence type="ECO:0000256" key="1">
    <source>
        <dbReference type="SAM" id="Coils"/>
    </source>
</evidence>
<feature type="domain" description="Guanylate cyclase" evidence="3">
    <location>
        <begin position="270"/>
        <end position="379"/>
    </location>
</feature>
<reference evidence="4" key="1">
    <citation type="submission" date="2023-10" db="EMBL/GenBank/DDBJ databases">
        <title>Whole Genome based description of the genera Actinobaculum and Actinotignum reveals a complex phylogenetic relationship within the species included in the genus Actinotignum.</title>
        <authorList>
            <person name="Jensen C.S."/>
            <person name="Dargis R."/>
            <person name="Kemp M."/>
            <person name="Christensen J.J."/>
        </authorList>
    </citation>
    <scope>NUCLEOTIDE SEQUENCE</scope>
    <source>
        <strain evidence="4">SLA_B511</strain>
    </source>
</reference>
<feature type="region of interest" description="Disordered" evidence="2">
    <location>
        <begin position="1"/>
        <end position="37"/>
    </location>
</feature>
<evidence type="ECO:0000313" key="4">
    <source>
        <dbReference type="EMBL" id="MDY5154160.1"/>
    </source>
</evidence>
<dbReference type="RefSeq" id="WP_320756138.1">
    <property type="nucleotide sequence ID" value="NZ_JAWNGC010000001.1"/>
</dbReference>
<dbReference type="EMBL" id="JAWNGC010000001">
    <property type="protein sequence ID" value="MDY5154160.1"/>
    <property type="molecule type" value="Genomic_DNA"/>
</dbReference>
<name>A0AAW9HJR9_9ACTO</name>
<evidence type="ECO:0000313" key="5">
    <source>
        <dbReference type="Proteomes" id="UP001281731"/>
    </source>
</evidence>
<feature type="coiled-coil region" evidence="1">
    <location>
        <begin position="240"/>
        <end position="267"/>
    </location>
</feature>
<dbReference type="GO" id="GO:0004016">
    <property type="term" value="F:adenylate cyclase activity"/>
    <property type="evidence" value="ECO:0007669"/>
    <property type="project" value="UniProtKB-ARBA"/>
</dbReference>
<dbReference type="CDD" id="cd07302">
    <property type="entry name" value="CHD"/>
    <property type="match status" value="1"/>
</dbReference>
<dbReference type="SUPFAM" id="SSF55073">
    <property type="entry name" value="Nucleotide cyclase"/>
    <property type="match status" value="1"/>
</dbReference>
<protein>
    <submittedName>
        <fullName evidence="4">Adenylate/guanylate cyclase domain-containing protein</fullName>
        <ecNumber evidence="4">4.6.1.-</ecNumber>
    </submittedName>
</protein>